<organism evidence="1 2">
    <name type="scientific">Solanum commersonii</name>
    <name type="common">Commerson's wild potato</name>
    <name type="synonym">Commerson's nightshade</name>
    <dbReference type="NCBI Taxonomy" id="4109"/>
    <lineage>
        <taxon>Eukaryota</taxon>
        <taxon>Viridiplantae</taxon>
        <taxon>Streptophyta</taxon>
        <taxon>Embryophyta</taxon>
        <taxon>Tracheophyta</taxon>
        <taxon>Spermatophyta</taxon>
        <taxon>Magnoliopsida</taxon>
        <taxon>eudicotyledons</taxon>
        <taxon>Gunneridae</taxon>
        <taxon>Pentapetalae</taxon>
        <taxon>asterids</taxon>
        <taxon>lamiids</taxon>
        <taxon>Solanales</taxon>
        <taxon>Solanaceae</taxon>
        <taxon>Solanoideae</taxon>
        <taxon>Solaneae</taxon>
        <taxon>Solanum</taxon>
    </lineage>
</organism>
<dbReference type="EMBL" id="JACXVP010000009">
    <property type="protein sequence ID" value="KAG5585263.1"/>
    <property type="molecule type" value="Genomic_DNA"/>
</dbReference>
<dbReference type="Proteomes" id="UP000824120">
    <property type="component" value="Chromosome 9"/>
</dbReference>
<evidence type="ECO:0000313" key="2">
    <source>
        <dbReference type="Proteomes" id="UP000824120"/>
    </source>
</evidence>
<accession>A0A9J5XCD6</accession>
<gene>
    <name evidence="1" type="ORF">H5410_045697</name>
</gene>
<dbReference type="AlphaFoldDB" id="A0A9J5XCD6"/>
<feature type="non-terminal residue" evidence="1">
    <location>
        <position position="1"/>
    </location>
</feature>
<proteinExistence type="predicted"/>
<reference evidence="1 2" key="1">
    <citation type="submission" date="2020-09" db="EMBL/GenBank/DDBJ databases">
        <title>De no assembly of potato wild relative species, Solanum commersonii.</title>
        <authorList>
            <person name="Cho K."/>
        </authorList>
    </citation>
    <scope>NUCLEOTIDE SEQUENCE [LARGE SCALE GENOMIC DNA]</scope>
    <source>
        <strain evidence="1">LZ3.2</strain>
        <tissue evidence="1">Leaf</tissue>
    </source>
</reference>
<protein>
    <submittedName>
        <fullName evidence="1">Uncharacterized protein</fullName>
    </submittedName>
</protein>
<name>A0A9J5XCD6_SOLCO</name>
<sequence length="68" mass="7566">MLAILVSCASSSTTKVSKCPHRQRSHLKRGTQCIFSPIGLPLFFNRLSIRLTQDKKGLSKDCNEADCK</sequence>
<comment type="caution">
    <text evidence="1">The sequence shown here is derived from an EMBL/GenBank/DDBJ whole genome shotgun (WGS) entry which is preliminary data.</text>
</comment>
<evidence type="ECO:0000313" key="1">
    <source>
        <dbReference type="EMBL" id="KAG5585263.1"/>
    </source>
</evidence>
<keyword evidence="2" id="KW-1185">Reference proteome</keyword>